<evidence type="ECO:0000313" key="3">
    <source>
        <dbReference type="EMBL" id="RLL72222.1"/>
    </source>
</evidence>
<proteinExistence type="predicted"/>
<dbReference type="SUPFAM" id="SSF53850">
    <property type="entry name" value="Periplasmic binding protein-like II"/>
    <property type="match status" value="1"/>
</dbReference>
<protein>
    <submittedName>
        <fullName evidence="3">ABC transporter substrate-binding protein</fullName>
    </submittedName>
</protein>
<dbReference type="EMBL" id="RCHI01000002">
    <property type="protein sequence ID" value="RLL72222.1"/>
    <property type="molecule type" value="Genomic_DNA"/>
</dbReference>
<dbReference type="PANTHER" id="PTHR31528:SF3">
    <property type="entry name" value="THIAMINE BIOSYNTHESIS PROTEIN HI_0357-RELATED"/>
    <property type="match status" value="1"/>
</dbReference>
<name>A0A421BV76_9RHOB</name>
<dbReference type="InterPro" id="IPR027939">
    <property type="entry name" value="NMT1/THI5"/>
</dbReference>
<evidence type="ECO:0000313" key="4">
    <source>
        <dbReference type="Proteomes" id="UP000279673"/>
    </source>
</evidence>
<organism evidence="3 4">
    <name type="scientific">Paenirhodobacter hankyongi</name>
    <dbReference type="NCBI Taxonomy" id="2294033"/>
    <lineage>
        <taxon>Bacteria</taxon>
        <taxon>Pseudomonadati</taxon>
        <taxon>Pseudomonadota</taxon>
        <taxon>Alphaproteobacteria</taxon>
        <taxon>Rhodobacterales</taxon>
        <taxon>Rhodobacter group</taxon>
        <taxon>Paenirhodobacter</taxon>
    </lineage>
</organism>
<gene>
    <name evidence="3" type="ORF">DYS74_02070</name>
</gene>
<reference evidence="3 4" key="1">
    <citation type="submission" date="2018-10" db="EMBL/GenBank/DDBJ databases">
        <title>Rhodobacter sp . BO-81.</title>
        <authorList>
            <person name="Im W.T."/>
        </authorList>
    </citation>
    <scope>NUCLEOTIDE SEQUENCE [LARGE SCALE GENOMIC DNA]</scope>
    <source>
        <strain evidence="3 4">BO-81</strain>
    </source>
</reference>
<keyword evidence="1" id="KW-0732">Signal</keyword>
<evidence type="ECO:0000256" key="1">
    <source>
        <dbReference type="SAM" id="SignalP"/>
    </source>
</evidence>
<feature type="domain" description="SsuA/THI5-like" evidence="2">
    <location>
        <begin position="33"/>
        <end position="232"/>
    </location>
</feature>
<dbReference type="Pfam" id="PF09084">
    <property type="entry name" value="NMT1"/>
    <property type="match status" value="1"/>
</dbReference>
<evidence type="ECO:0000259" key="2">
    <source>
        <dbReference type="Pfam" id="PF09084"/>
    </source>
</evidence>
<feature type="chain" id="PRO_5019116050" evidence="1">
    <location>
        <begin position="20"/>
        <end position="327"/>
    </location>
</feature>
<dbReference type="GO" id="GO:0009228">
    <property type="term" value="P:thiamine biosynthetic process"/>
    <property type="evidence" value="ECO:0007669"/>
    <property type="project" value="InterPro"/>
</dbReference>
<dbReference type="InterPro" id="IPR015168">
    <property type="entry name" value="SsuA/THI5"/>
</dbReference>
<dbReference type="PANTHER" id="PTHR31528">
    <property type="entry name" value="4-AMINO-5-HYDROXYMETHYL-2-METHYLPYRIMIDINE PHOSPHATE SYNTHASE THI11-RELATED"/>
    <property type="match status" value="1"/>
</dbReference>
<sequence length="327" mass="35262">MRKIVLSLLLTTVATAASANTAVTFGTNWLAQAEHGGFYQSVADGTYAACGLDVTIQPGGPQVNNRALMLAGKIDFNMGGNLLEEFSAVQEGIPVVAVAATFQKEPQVILTHPGVAKSFEDLKNLKLFIGDAGYASYYQWMIKAYGFTPEQREVYTFNPAPFIADEKSGMQGYLSSEPLMVEKEGGFKPDVWLLADAGYSTYSTLIETMADTVAKKPEVVKCFVDGSIKGWYNFLYGDNSAAKEMIKKDNPDMTDEQIAFGIAQLKEKGIVDSGDALEKGIGVITDAHVKDFFDKMVAAGVVPADLDYKAAYTTDFVGAGVGLDLKK</sequence>
<dbReference type="AlphaFoldDB" id="A0A421BV76"/>
<accession>A0A421BV76</accession>
<dbReference type="RefSeq" id="WP_121530506.1">
    <property type="nucleotide sequence ID" value="NZ_RCHI01000002.1"/>
</dbReference>
<dbReference type="Proteomes" id="UP000279673">
    <property type="component" value="Unassembled WGS sequence"/>
</dbReference>
<dbReference type="Gene3D" id="3.40.190.10">
    <property type="entry name" value="Periplasmic binding protein-like II"/>
    <property type="match status" value="2"/>
</dbReference>
<comment type="caution">
    <text evidence="3">The sequence shown here is derived from an EMBL/GenBank/DDBJ whole genome shotgun (WGS) entry which is preliminary data.</text>
</comment>
<keyword evidence="4" id="KW-1185">Reference proteome</keyword>
<feature type="signal peptide" evidence="1">
    <location>
        <begin position="1"/>
        <end position="19"/>
    </location>
</feature>